<evidence type="ECO:0000313" key="1">
    <source>
        <dbReference type="EMBL" id="CAB4015620.1"/>
    </source>
</evidence>
<dbReference type="Proteomes" id="UP001152795">
    <property type="component" value="Unassembled WGS sequence"/>
</dbReference>
<comment type="caution">
    <text evidence="1">The sequence shown here is derived from an EMBL/GenBank/DDBJ whole genome shotgun (WGS) entry which is preliminary data.</text>
</comment>
<proteinExistence type="predicted"/>
<sequence length="224" mass="25716">MVALKIFFRRAGKFKQRNTSRTTNKVYQELKQDDGREYSRSAHVGIRAGINRYLTSERVGKTFSIISDPIFKTANKSLNAKLKKIKECGSSKVKHHSSIPPEDIQKCYESGIFGDDSPLSLLRVNWFNINLYFCRRGRENQRKLSKNSFIFKTDANNVEYVEMAEQEKTKNHPGGLSDKADEADPKMFSTVKLTVLFSTLKSSFKFLTLGKRHFSKGQKEIFPL</sequence>
<keyword evidence="2" id="KW-1185">Reference proteome</keyword>
<dbReference type="EMBL" id="CACRXK020008786">
    <property type="protein sequence ID" value="CAB4015620.1"/>
    <property type="molecule type" value="Genomic_DNA"/>
</dbReference>
<dbReference type="OrthoDB" id="10067014at2759"/>
<protein>
    <submittedName>
        <fullName evidence="1">Uncharacterized protein</fullName>
    </submittedName>
</protein>
<organism evidence="1 2">
    <name type="scientific">Paramuricea clavata</name>
    <name type="common">Red gorgonian</name>
    <name type="synonym">Violescent sea-whip</name>
    <dbReference type="NCBI Taxonomy" id="317549"/>
    <lineage>
        <taxon>Eukaryota</taxon>
        <taxon>Metazoa</taxon>
        <taxon>Cnidaria</taxon>
        <taxon>Anthozoa</taxon>
        <taxon>Octocorallia</taxon>
        <taxon>Malacalcyonacea</taxon>
        <taxon>Plexauridae</taxon>
        <taxon>Paramuricea</taxon>
    </lineage>
</organism>
<dbReference type="PANTHER" id="PTHR21446">
    <property type="entry name" value="DUF3504 DOMAIN-CONTAINING PROTEIN"/>
    <property type="match status" value="1"/>
</dbReference>
<accession>A0A7D9IXE5</accession>
<dbReference type="PANTHER" id="PTHR21446:SF12">
    <property type="entry name" value="POTASSIUM CHANNEL TETRAMERIZATION DOMAIN CONTAINING 1"/>
    <property type="match status" value="1"/>
</dbReference>
<name>A0A7D9IXE5_PARCT</name>
<dbReference type="InterPro" id="IPR052787">
    <property type="entry name" value="MAVS"/>
</dbReference>
<gene>
    <name evidence="1" type="ORF">PACLA_8A071533</name>
</gene>
<dbReference type="AlphaFoldDB" id="A0A7D9IXE5"/>
<evidence type="ECO:0000313" key="2">
    <source>
        <dbReference type="Proteomes" id="UP001152795"/>
    </source>
</evidence>
<reference evidence="1" key="1">
    <citation type="submission" date="2020-04" db="EMBL/GenBank/DDBJ databases">
        <authorList>
            <person name="Alioto T."/>
            <person name="Alioto T."/>
            <person name="Gomez Garrido J."/>
        </authorList>
    </citation>
    <scope>NUCLEOTIDE SEQUENCE</scope>
    <source>
        <strain evidence="1">A484AB</strain>
    </source>
</reference>